<evidence type="ECO:0000313" key="2">
    <source>
        <dbReference type="Proteomes" id="UP000762676"/>
    </source>
</evidence>
<reference evidence="1 2" key="1">
    <citation type="journal article" date="2021" name="Elife">
        <title>Chloroplast acquisition without the gene transfer in kleptoplastic sea slugs, Plakobranchus ocellatus.</title>
        <authorList>
            <person name="Maeda T."/>
            <person name="Takahashi S."/>
            <person name="Yoshida T."/>
            <person name="Shimamura S."/>
            <person name="Takaki Y."/>
            <person name="Nagai Y."/>
            <person name="Toyoda A."/>
            <person name="Suzuki Y."/>
            <person name="Arimoto A."/>
            <person name="Ishii H."/>
            <person name="Satoh N."/>
            <person name="Nishiyama T."/>
            <person name="Hasebe M."/>
            <person name="Maruyama T."/>
            <person name="Minagawa J."/>
            <person name="Obokata J."/>
            <person name="Shigenobu S."/>
        </authorList>
    </citation>
    <scope>NUCLEOTIDE SEQUENCE [LARGE SCALE GENOMIC DNA]</scope>
</reference>
<dbReference type="AlphaFoldDB" id="A0AAV4EGH5"/>
<evidence type="ECO:0008006" key="3">
    <source>
        <dbReference type="Google" id="ProtNLM"/>
    </source>
</evidence>
<dbReference type="EMBL" id="BMAT01007188">
    <property type="protein sequence ID" value="GFR59628.1"/>
    <property type="molecule type" value="Genomic_DNA"/>
</dbReference>
<comment type="caution">
    <text evidence="1">The sequence shown here is derived from an EMBL/GenBank/DDBJ whole genome shotgun (WGS) entry which is preliminary data.</text>
</comment>
<gene>
    <name evidence="1" type="ORF">ElyMa_003512400</name>
</gene>
<name>A0AAV4EGH5_9GAST</name>
<dbReference type="Proteomes" id="UP000762676">
    <property type="component" value="Unassembled WGS sequence"/>
</dbReference>
<protein>
    <recommendedName>
        <fullName evidence="3">HTH psq-type domain-containing protein</fullName>
    </recommendedName>
</protein>
<keyword evidence="2" id="KW-1185">Reference proteome</keyword>
<evidence type="ECO:0000313" key="1">
    <source>
        <dbReference type="EMBL" id="GFR59628.1"/>
    </source>
</evidence>
<organism evidence="1 2">
    <name type="scientific">Elysia marginata</name>
    <dbReference type="NCBI Taxonomy" id="1093978"/>
    <lineage>
        <taxon>Eukaryota</taxon>
        <taxon>Metazoa</taxon>
        <taxon>Spiralia</taxon>
        <taxon>Lophotrochozoa</taxon>
        <taxon>Mollusca</taxon>
        <taxon>Gastropoda</taxon>
        <taxon>Heterobranchia</taxon>
        <taxon>Euthyneura</taxon>
        <taxon>Panpulmonata</taxon>
        <taxon>Sacoglossa</taxon>
        <taxon>Placobranchoidea</taxon>
        <taxon>Plakobranchidae</taxon>
        <taxon>Elysia</taxon>
    </lineage>
</organism>
<sequence>MKTALDLYRAQRISEIPRQFSIPKATFLRHLRDTNKHSNEDNQGSGRRPVLPHLLEKELVEPALQLEKMLFGITKDSLQKLAFQLAEKNRQNFLTVTQKKRK</sequence>
<accession>A0AAV4EGH5</accession>
<proteinExistence type="predicted"/>